<evidence type="ECO:0000256" key="9">
    <source>
        <dbReference type="NCBIfam" id="TIGR00362"/>
    </source>
</evidence>
<dbReference type="InterPro" id="IPR013317">
    <property type="entry name" value="DnaA_dom"/>
</dbReference>
<feature type="domain" description="AAA+ ATPase" evidence="12">
    <location>
        <begin position="188"/>
        <end position="322"/>
    </location>
</feature>
<sequence>MDKIDFEQYANSIPKPEIGQGNSGNQDIDVDDVWKIVTENLRLVLDRVEYESWFADTYLEQIQNGVATLSCSNEFKRSTILKDYNKFLQSCLTKATGQNLQVEILIKKSALNKPKERYSFAPATDNPIINLFTKMEGDKKKYEESVKNARLNPRYTFKNFIVGANNRLAEAVAQSVVSDIDHDSLMKSYNPVFYYGSTGVGKTHLMQAIGNEVLKKNPDRKVVYVSIEQFLNEMIEAIRTKKNEDFRIKYREVDLLIIDDIQFVEAYPKTQEELFHTFNSLYQANKQIILASDRPPKEIKNITDRLRTRFEGGMVSDIQPPDYETRLAILKQSMLEKGVTVPDIFLDLIAKNIESSVRELEGALNKVLTLTKFGEVPSYEEVARILQVDIESKRKRATPEKVLDVVSDVFGISIRFIKSSRRNAHIAIVRHVAMYILRNELQISLENTARLVGRKDHTTVLNACSVVEKRLKIDSAFAEKVEKCRRDIFY</sequence>
<dbReference type="InterPro" id="IPR003593">
    <property type="entry name" value="AAA+_ATPase"/>
</dbReference>
<comment type="subunit">
    <text evidence="8">Oligomerizes as a right-handed, spiral filament on DNA at oriC.</text>
</comment>
<dbReference type="NCBIfam" id="TIGR00362">
    <property type="entry name" value="DnaA"/>
    <property type="match status" value="1"/>
</dbReference>
<dbReference type="Pfam" id="PF11638">
    <property type="entry name" value="DnaA_N"/>
    <property type="match status" value="1"/>
</dbReference>
<feature type="binding site" evidence="8">
    <location>
        <position position="202"/>
    </location>
    <ligand>
        <name>ATP</name>
        <dbReference type="ChEBI" id="CHEBI:30616"/>
    </ligand>
</feature>
<dbReference type="SUPFAM" id="SSF48295">
    <property type="entry name" value="TrpR-like"/>
    <property type="match status" value="1"/>
</dbReference>
<dbReference type="Gene3D" id="3.30.300.180">
    <property type="match status" value="1"/>
</dbReference>
<evidence type="ECO:0000256" key="5">
    <source>
        <dbReference type="ARBA" id="ARBA00022840"/>
    </source>
</evidence>
<comment type="subcellular location">
    <subcellularLocation>
        <location evidence="8">Cytoplasm</location>
    </subcellularLocation>
</comment>
<evidence type="ECO:0000256" key="8">
    <source>
        <dbReference type="HAMAP-Rule" id="MF_00377"/>
    </source>
</evidence>
<feature type="binding site" evidence="8">
    <location>
        <position position="203"/>
    </location>
    <ligand>
        <name>ATP</name>
        <dbReference type="ChEBI" id="CHEBI:30616"/>
    </ligand>
</feature>
<gene>
    <name evidence="8" type="primary">dnaA</name>
    <name evidence="14" type="ORF">UR61_C0045G0005</name>
</gene>
<dbReference type="InterPro" id="IPR001957">
    <property type="entry name" value="Chromosome_initiator_DnaA"/>
</dbReference>
<accession>A0A0G0EAV8</accession>
<dbReference type="GO" id="GO:0003688">
    <property type="term" value="F:DNA replication origin binding"/>
    <property type="evidence" value="ECO:0007669"/>
    <property type="project" value="UniProtKB-UniRule"/>
</dbReference>
<dbReference type="AlphaFoldDB" id="A0A0G0EAV8"/>
<evidence type="ECO:0000256" key="10">
    <source>
        <dbReference type="RuleBase" id="RU000577"/>
    </source>
</evidence>
<name>A0A0G0EAV8_9BACT</name>
<dbReference type="GO" id="GO:0005886">
    <property type="term" value="C:plasma membrane"/>
    <property type="evidence" value="ECO:0007669"/>
    <property type="project" value="TreeGrafter"/>
</dbReference>
<feature type="region of interest" description="Domain IV, binds dsDNA" evidence="8">
    <location>
        <begin position="372"/>
        <end position="490"/>
    </location>
</feature>
<dbReference type="GO" id="GO:0006275">
    <property type="term" value="P:regulation of DNA replication"/>
    <property type="evidence" value="ECO:0007669"/>
    <property type="project" value="UniProtKB-UniRule"/>
</dbReference>
<evidence type="ECO:0000256" key="4">
    <source>
        <dbReference type="ARBA" id="ARBA00022741"/>
    </source>
</evidence>
<dbReference type="Proteomes" id="UP000033866">
    <property type="component" value="Unassembled WGS sequence"/>
</dbReference>
<comment type="caution">
    <text evidence="8">Lacks conserved residue(s) required for the propagation of feature annotation.</text>
</comment>
<dbReference type="Gene3D" id="1.10.8.60">
    <property type="match status" value="1"/>
</dbReference>
<dbReference type="CDD" id="cd00009">
    <property type="entry name" value="AAA"/>
    <property type="match status" value="1"/>
</dbReference>
<dbReference type="GO" id="GO:0005524">
    <property type="term" value="F:ATP binding"/>
    <property type="evidence" value="ECO:0007669"/>
    <property type="project" value="UniProtKB-UniRule"/>
</dbReference>
<dbReference type="HAMAP" id="MF_00377">
    <property type="entry name" value="DnaA_bact"/>
    <property type="match status" value="1"/>
</dbReference>
<keyword evidence="7 8" id="KW-0238">DNA-binding</keyword>
<dbReference type="PATRIC" id="fig|1619093.3.peg.443"/>
<evidence type="ECO:0000256" key="2">
    <source>
        <dbReference type="ARBA" id="ARBA00022490"/>
    </source>
</evidence>
<evidence type="ECO:0000256" key="11">
    <source>
        <dbReference type="RuleBase" id="RU004227"/>
    </source>
</evidence>
<keyword evidence="5 8" id="KW-0067">ATP-binding</keyword>
<dbReference type="Gene3D" id="1.10.1750.10">
    <property type="match status" value="1"/>
</dbReference>
<comment type="domain">
    <text evidence="8">Domain I is involved in oligomerization and binding regulators, domain II is flexibile and of varying length in different bacteria, domain III forms the AAA+ region, while domain IV binds dsDNA.</text>
</comment>
<dbReference type="InterPro" id="IPR013159">
    <property type="entry name" value="DnaA_C"/>
</dbReference>
<dbReference type="InterPro" id="IPR027417">
    <property type="entry name" value="P-loop_NTPase"/>
</dbReference>
<evidence type="ECO:0000313" key="15">
    <source>
        <dbReference type="Proteomes" id="UP000033866"/>
    </source>
</evidence>
<dbReference type="PANTHER" id="PTHR30050">
    <property type="entry name" value="CHROMOSOMAL REPLICATION INITIATOR PROTEIN DNAA"/>
    <property type="match status" value="1"/>
</dbReference>
<feature type="binding site" evidence="8">
    <location>
        <position position="199"/>
    </location>
    <ligand>
        <name>ATP</name>
        <dbReference type="ChEBI" id="CHEBI:30616"/>
    </ligand>
</feature>
<organism evidence="14 15">
    <name type="scientific">candidate division WS6 bacterium GW2011_GWE1_34_7</name>
    <dbReference type="NCBI Taxonomy" id="1619093"/>
    <lineage>
        <taxon>Bacteria</taxon>
        <taxon>Candidatus Dojkabacteria</taxon>
    </lineage>
</organism>
<dbReference type="Pfam" id="PF00308">
    <property type="entry name" value="Bac_DnaA"/>
    <property type="match status" value="1"/>
</dbReference>
<dbReference type="InterPro" id="IPR038454">
    <property type="entry name" value="DnaA_N_sf"/>
</dbReference>
<keyword evidence="2 8" id="KW-0963">Cytoplasm</keyword>
<evidence type="ECO:0000256" key="1">
    <source>
        <dbReference type="ARBA" id="ARBA00006583"/>
    </source>
</evidence>
<dbReference type="InterPro" id="IPR020591">
    <property type="entry name" value="Chromosome_initiator_DnaA-like"/>
</dbReference>
<dbReference type="GO" id="GO:0005737">
    <property type="term" value="C:cytoplasm"/>
    <property type="evidence" value="ECO:0007669"/>
    <property type="project" value="UniProtKB-SubCell"/>
</dbReference>
<evidence type="ECO:0000256" key="6">
    <source>
        <dbReference type="ARBA" id="ARBA00023121"/>
    </source>
</evidence>
<keyword evidence="4 8" id="KW-0547">Nucleotide-binding</keyword>
<dbReference type="SMART" id="SM00382">
    <property type="entry name" value="AAA"/>
    <property type="match status" value="1"/>
</dbReference>
<dbReference type="Pfam" id="PF08299">
    <property type="entry name" value="Bac_DnaA_C"/>
    <property type="match status" value="1"/>
</dbReference>
<dbReference type="GO" id="GO:0008289">
    <property type="term" value="F:lipid binding"/>
    <property type="evidence" value="ECO:0007669"/>
    <property type="project" value="UniProtKB-KW"/>
</dbReference>
<dbReference type="SMART" id="SM00760">
    <property type="entry name" value="Bac_DnaA_C"/>
    <property type="match status" value="1"/>
</dbReference>
<dbReference type="FunFam" id="3.40.50.300:FF:000668">
    <property type="entry name" value="Chromosomal replication initiator protein DnaA"/>
    <property type="match status" value="1"/>
</dbReference>
<evidence type="ECO:0000256" key="7">
    <source>
        <dbReference type="ARBA" id="ARBA00023125"/>
    </source>
</evidence>
<keyword evidence="6 8" id="KW-0446">Lipid-binding</keyword>
<evidence type="ECO:0000256" key="3">
    <source>
        <dbReference type="ARBA" id="ARBA00022705"/>
    </source>
</evidence>
<feature type="region of interest" description="Domain I, interacts with DnaA modulators" evidence="8">
    <location>
        <begin position="1"/>
        <end position="110"/>
    </location>
</feature>
<dbReference type="InterPro" id="IPR010921">
    <property type="entry name" value="Trp_repressor/repl_initiator"/>
</dbReference>
<dbReference type="GO" id="GO:0006270">
    <property type="term" value="P:DNA replication initiation"/>
    <property type="evidence" value="ECO:0007669"/>
    <property type="project" value="UniProtKB-UniRule"/>
</dbReference>
<dbReference type="InterPro" id="IPR024633">
    <property type="entry name" value="DnaA_N_dom"/>
</dbReference>
<comment type="similarity">
    <text evidence="1 8 11">Belongs to the DnaA family.</text>
</comment>
<dbReference type="Gene3D" id="3.40.50.300">
    <property type="entry name" value="P-loop containing nucleotide triphosphate hydrolases"/>
    <property type="match status" value="1"/>
</dbReference>
<keyword evidence="3 8" id="KW-0235">DNA replication</keyword>
<proteinExistence type="inferred from homology"/>
<dbReference type="PANTHER" id="PTHR30050:SF2">
    <property type="entry name" value="CHROMOSOMAL REPLICATION INITIATOR PROTEIN DNAA"/>
    <property type="match status" value="1"/>
</dbReference>
<dbReference type="CDD" id="cd06571">
    <property type="entry name" value="Bac_DnaA_C"/>
    <property type="match status" value="1"/>
</dbReference>
<dbReference type="PRINTS" id="PR00051">
    <property type="entry name" value="DNAA"/>
</dbReference>
<protein>
    <recommendedName>
        <fullName evidence="8 9">Chromosomal replication initiator protein DnaA</fullName>
    </recommendedName>
</protein>
<dbReference type="EMBL" id="LBPV01000045">
    <property type="protein sequence ID" value="KKP64512.1"/>
    <property type="molecule type" value="Genomic_DNA"/>
</dbReference>
<evidence type="ECO:0000259" key="12">
    <source>
        <dbReference type="SMART" id="SM00382"/>
    </source>
</evidence>
<comment type="function">
    <text evidence="8 10">Plays an essential role in the initiation and regulation of chromosomal replication. ATP-DnaA binds to the origin of replication (oriC) to initiate formation of the DNA replication initiation complex once per cell cycle. Binds the DnaA box (a 9 base pair repeat at the origin) and separates the double-stranded (ds)DNA. Forms a right-handed helical filament on oriC DNA; dsDNA binds to the exterior of the filament while single-stranded (ss)DNA is stabiized in the filament's interior. The ATP-DnaA-oriC complex binds and stabilizes one strand of the AT-rich DNA unwinding element (DUE), permitting loading of DNA polymerase. After initiation quickly degrades to an ADP-DnaA complex that is not apt for DNA replication. Binds acidic phospholipids.</text>
</comment>
<comment type="caution">
    <text evidence="14">The sequence shown here is derived from an EMBL/GenBank/DDBJ whole genome shotgun (WGS) entry which is preliminary data.</text>
</comment>
<evidence type="ECO:0000259" key="13">
    <source>
        <dbReference type="SMART" id="SM00760"/>
    </source>
</evidence>
<reference evidence="14 15" key="1">
    <citation type="journal article" date="2015" name="Nature">
        <title>rRNA introns, odd ribosomes, and small enigmatic genomes across a large radiation of phyla.</title>
        <authorList>
            <person name="Brown C.T."/>
            <person name="Hug L.A."/>
            <person name="Thomas B.C."/>
            <person name="Sharon I."/>
            <person name="Castelle C.J."/>
            <person name="Singh A."/>
            <person name="Wilkins M.J."/>
            <person name="Williams K.H."/>
            <person name="Banfield J.F."/>
        </authorList>
    </citation>
    <scope>NUCLEOTIDE SEQUENCE [LARGE SCALE GENOMIC DNA]</scope>
</reference>
<dbReference type="SUPFAM" id="SSF52540">
    <property type="entry name" value="P-loop containing nucleoside triphosphate hydrolases"/>
    <property type="match status" value="1"/>
</dbReference>
<feature type="binding site" evidence="8">
    <location>
        <position position="201"/>
    </location>
    <ligand>
        <name>ATP</name>
        <dbReference type="ChEBI" id="CHEBI:30616"/>
    </ligand>
</feature>
<feature type="domain" description="Chromosomal replication initiator DnaA C-terminal" evidence="13">
    <location>
        <begin position="398"/>
        <end position="467"/>
    </location>
</feature>
<evidence type="ECO:0000313" key="14">
    <source>
        <dbReference type="EMBL" id="KKP64512.1"/>
    </source>
</evidence>